<organism evidence="2 3">
    <name type="scientific">Aphanomyces astaci</name>
    <name type="common">Crayfish plague agent</name>
    <dbReference type="NCBI Taxonomy" id="112090"/>
    <lineage>
        <taxon>Eukaryota</taxon>
        <taxon>Sar</taxon>
        <taxon>Stramenopiles</taxon>
        <taxon>Oomycota</taxon>
        <taxon>Saprolegniomycetes</taxon>
        <taxon>Saprolegniales</taxon>
        <taxon>Verrucalvaceae</taxon>
        <taxon>Aphanomyces</taxon>
    </lineage>
</organism>
<dbReference type="VEuPathDB" id="FungiDB:H257_09739"/>
<dbReference type="EMBL" id="MZMZ02003551">
    <property type="protein sequence ID" value="RQM21411.1"/>
    <property type="molecule type" value="Genomic_DNA"/>
</dbReference>
<keyword evidence="3" id="KW-1185">Reference proteome</keyword>
<accession>A0A425CWN1</accession>
<reference evidence="2" key="1">
    <citation type="submission" date="2018-07" db="EMBL/GenBank/DDBJ databases">
        <title>Annotation of Aphanomyces astaci genome assembly.</title>
        <authorList>
            <person name="Studholme D.J."/>
        </authorList>
    </citation>
    <scope>NUCLEOTIDE SEQUENCE [LARGE SCALE GENOMIC DNA]</scope>
    <source>
        <strain evidence="2">Pc</strain>
    </source>
</reference>
<evidence type="ECO:0000259" key="1">
    <source>
        <dbReference type="Pfam" id="PF07534"/>
    </source>
</evidence>
<evidence type="ECO:0000313" key="3">
    <source>
        <dbReference type="Proteomes" id="UP000284702"/>
    </source>
</evidence>
<feature type="domain" description="TLDc" evidence="1">
    <location>
        <begin position="107"/>
        <end position="173"/>
    </location>
</feature>
<protein>
    <recommendedName>
        <fullName evidence="1">TLDc domain-containing protein</fullName>
    </recommendedName>
</protein>
<dbReference type="AlphaFoldDB" id="A0A425CWN1"/>
<gene>
    <name evidence="2" type="ORF">B5M09_005289</name>
</gene>
<evidence type="ECO:0000313" key="2">
    <source>
        <dbReference type="EMBL" id="RQM21411.1"/>
    </source>
</evidence>
<comment type="caution">
    <text evidence="2">The sequence shown here is derived from an EMBL/GenBank/DDBJ whole genome shotgun (WGS) entry which is preliminary data.</text>
</comment>
<dbReference type="Proteomes" id="UP000284702">
    <property type="component" value="Unassembled WGS sequence"/>
</dbReference>
<sequence length="180" mass="19469">MAEDTNPSSRPMGSKDVHEYTPVAAAMADAFQLHSSHITPSTLAAWAPTHAPLLHTVFASWMSFKCLGPRSKVSYDGLSFNRLAYHLLGYSGPTLLVITDSNGATTGAASNYMYYNTKGVVLPRGLGFGGTTSKCRLFLDDELDNCTSALKCASYEPGAVAMKGSFHIETLEVLELLWLR</sequence>
<dbReference type="Pfam" id="PF07534">
    <property type="entry name" value="TLD"/>
    <property type="match status" value="1"/>
</dbReference>
<name>A0A425CWN1_APHAT</name>
<dbReference type="InterPro" id="IPR006571">
    <property type="entry name" value="TLDc_dom"/>
</dbReference>
<proteinExistence type="predicted"/>